<evidence type="ECO:0000259" key="6">
    <source>
        <dbReference type="Pfam" id="PF11762"/>
    </source>
</evidence>
<evidence type="ECO:0000256" key="3">
    <source>
        <dbReference type="ARBA" id="ARBA00023211"/>
    </source>
</evidence>
<feature type="domain" description="L-arabinose isomerase C-terminal" evidence="6">
    <location>
        <begin position="66"/>
        <end position="209"/>
    </location>
</feature>
<evidence type="ECO:0000313" key="9">
    <source>
        <dbReference type="Proteomes" id="UP001321475"/>
    </source>
</evidence>
<accession>A0ABM8G013</accession>
<dbReference type="SUPFAM" id="SSF53743">
    <property type="entry name" value="FucI/AraA N-terminal and middle domains"/>
    <property type="match status" value="1"/>
</dbReference>
<evidence type="ECO:0008006" key="10">
    <source>
        <dbReference type="Google" id="ProtNLM"/>
    </source>
</evidence>
<proteinExistence type="predicted"/>
<name>A0ABM8G013_9CELL</name>
<dbReference type="Pfam" id="PF11762">
    <property type="entry name" value="Arabinose_Iso_C"/>
    <property type="match status" value="1"/>
</dbReference>
<sequence length="239" mass="26032">MRSFLEEGGHTAFTTTFEDLGGLRQLPGLAVQRLMADGYGFGAEGDWKTAVLVRVAKVMGHGLPGGASLMEDYTYDLVPGQERILGAHMLEICPSLTTSRPRLEIHPLGIGDREDPVRLVFDTDPGPAVVVAMSDLRDRFRLTANVVEVVEAGHELPNLPVARAVWEPAPSFATSAEAWLMAGAAHHTVMTTALGRDAFEDFAEIAGVELAVIDEGTTPRGFQQELRWNQVYYRLAQGM</sequence>
<gene>
    <name evidence="8" type="ORF">GCM10025865_06160</name>
</gene>
<dbReference type="InterPro" id="IPR024664">
    <property type="entry name" value="Ara_Isoase_C"/>
</dbReference>
<protein>
    <recommendedName>
        <fullName evidence="10">L-arabinose isomerase</fullName>
    </recommendedName>
</protein>
<keyword evidence="5" id="KW-0119">Carbohydrate metabolism</keyword>
<keyword evidence="2" id="KW-0054">Arabinose catabolism</keyword>
<keyword evidence="3" id="KW-0464">Manganese</keyword>
<evidence type="ECO:0000256" key="4">
    <source>
        <dbReference type="ARBA" id="ARBA00023235"/>
    </source>
</evidence>
<dbReference type="InterPro" id="IPR009015">
    <property type="entry name" value="Fucose_isomerase_N/cen_sf"/>
</dbReference>
<dbReference type="InterPro" id="IPR055390">
    <property type="entry name" value="AraA_central"/>
</dbReference>
<evidence type="ECO:0000256" key="1">
    <source>
        <dbReference type="ARBA" id="ARBA00022723"/>
    </source>
</evidence>
<reference evidence="9" key="1">
    <citation type="journal article" date="2019" name="Int. J. Syst. Evol. Microbiol.">
        <title>The Global Catalogue of Microorganisms (GCM) 10K type strain sequencing project: providing services to taxonomists for standard genome sequencing and annotation.</title>
        <authorList>
            <consortium name="The Broad Institute Genomics Platform"/>
            <consortium name="The Broad Institute Genome Sequencing Center for Infectious Disease"/>
            <person name="Wu L."/>
            <person name="Ma J."/>
        </authorList>
    </citation>
    <scope>NUCLEOTIDE SEQUENCE [LARGE SCALE GENOMIC DNA]</scope>
    <source>
        <strain evidence="9">NBRC 108565</strain>
    </source>
</reference>
<evidence type="ECO:0000256" key="2">
    <source>
        <dbReference type="ARBA" id="ARBA00022935"/>
    </source>
</evidence>
<dbReference type="SUPFAM" id="SSF50443">
    <property type="entry name" value="FucI/AraA C-terminal domain-like"/>
    <property type="match status" value="1"/>
</dbReference>
<dbReference type="Pfam" id="PF24856">
    <property type="entry name" value="AraA_central"/>
    <property type="match status" value="1"/>
</dbReference>
<dbReference type="Proteomes" id="UP001321475">
    <property type="component" value="Chromosome"/>
</dbReference>
<dbReference type="PANTHER" id="PTHR38464:SF1">
    <property type="entry name" value="L-ARABINOSE ISOMERASE"/>
    <property type="match status" value="1"/>
</dbReference>
<keyword evidence="9" id="KW-1185">Reference proteome</keyword>
<dbReference type="InterPro" id="IPR003762">
    <property type="entry name" value="Lara_isomerase"/>
</dbReference>
<keyword evidence="1" id="KW-0479">Metal-binding</keyword>
<evidence type="ECO:0000259" key="7">
    <source>
        <dbReference type="Pfam" id="PF24856"/>
    </source>
</evidence>
<keyword evidence="4" id="KW-0413">Isomerase</keyword>
<evidence type="ECO:0000313" key="8">
    <source>
        <dbReference type="EMBL" id="BDZ41317.1"/>
    </source>
</evidence>
<dbReference type="PANTHER" id="PTHR38464">
    <property type="entry name" value="L-ARABINOSE ISOMERASE"/>
    <property type="match status" value="1"/>
</dbReference>
<organism evidence="8 9">
    <name type="scientific">Paraoerskovia sediminicola</name>
    <dbReference type="NCBI Taxonomy" id="1138587"/>
    <lineage>
        <taxon>Bacteria</taxon>
        <taxon>Bacillati</taxon>
        <taxon>Actinomycetota</taxon>
        <taxon>Actinomycetes</taxon>
        <taxon>Micrococcales</taxon>
        <taxon>Cellulomonadaceae</taxon>
        <taxon>Paraoerskovia</taxon>
    </lineage>
</organism>
<dbReference type="InterPro" id="IPR004216">
    <property type="entry name" value="Fuc/Ara_isomerase_C"/>
</dbReference>
<feature type="domain" description="L-arabinose isomerase central" evidence="7">
    <location>
        <begin position="1"/>
        <end position="62"/>
    </location>
</feature>
<dbReference type="EMBL" id="AP027729">
    <property type="protein sequence ID" value="BDZ41317.1"/>
    <property type="molecule type" value="Genomic_DNA"/>
</dbReference>
<evidence type="ECO:0000256" key="5">
    <source>
        <dbReference type="ARBA" id="ARBA00023277"/>
    </source>
</evidence>